<keyword evidence="3" id="KW-0964">Secreted</keyword>
<feature type="signal peptide" evidence="7">
    <location>
        <begin position="1"/>
        <end position="19"/>
    </location>
</feature>
<evidence type="ECO:0000259" key="8">
    <source>
        <dbReference type="Pfam" id="PF00720"/>
    </source>
</evidence>
<accession>A0ABT6ZRS6</accession>
<dbReference type="InterPro" id="IPR023549">
    <property type="entry name" value="Subtilisin_inhibitor"/>
</dbReference>
<feature type="chain" id="PRO_5045644157" evidence="7">
    <location>
        <begin position="20"/>
        <end position="146"/>
    </location>
</feature>
<evidence type="ECO:0000256" key="6">
    <source>
        <dbReference type="ARBA" id="ARBA00023157"/>
    </source>
</evidence>
<comment type="subcellular location">
    <subcellularLocation>
        <location evidence="1">Secreted</location>
    </subcellularLocation>
</comment>
<comment type="similarity">
    <text evidence="2">Belongs to the protease inhibitor I16 (SSI) family.</text>
</comment>
<gene>
    <name evidence="9" type="ORF">NMN56_007265</name>
</gene>
<comment type="caution">
    <text evidence="9">The sequence shown here is derived from an EMBL/GenBank/DDBJ whole genome shotgun (WGS) entry which is preliminary data.</text>
</comment>
<evidence type="ECO:0000313" key="10">
    <source>
        <dbReference type="Proteomes" id="UP001214441"/>
    </source>
</evidence>
<protein>
    <submittedName>
        <fullName evidence="9">SSI family serine proteinase inhibitor</fullName>
    </submittedName>
</protein>
<dbReference type="EMBL" id="JANCPR020000006">
    <property type="protein sequence ID" value="MDJ1131760.1"/>
    <property type="molecule type" value="Genomic_DNA"/>
</dbReference>
<keyword evidence="7" id="KW-0732">Signal</keyword>
<keyword evidence="6" id="KW-1015">Disulfide bond</keyword>
<keyword evidence="10" id="KW-1185">Reference proteome</keyword>
<proteinExistence type="inferred from homology"/>
<evidence type="ECO:0000313" key="9">
    <source>
        <dbReference type="EMBL" id="MDJ1131760.1"/>
    </source>
</evidence>
<evidence type="ECO:0000256" key="5">
    <source>
        <dbReference type="ARBA" id="ARBA00022900"/>
    </source>
</evidence>
<organism evidence="9 10">
    <name type="scientific">Streptomyces iconiensis</name>
    <dbReference type="NCBI Taxonomy" id="1384038"/>
    <lineage>
        <taxon>Bacteria</taxon>
        <taxon>Bacillati</taxon>
        <taxon>Actinomycetota</taxon>
        <taxon>Actinomycetes</taxon>
        <taxon>Kitasatosporales</taxon>
        <taxon>Streptomycetaceae</taxon>
        <taxon>Streptomyces</taxon>
    </lineage>
</organism>
<evidence type="ECO:0000256" key="7">
    <source>
        <dbReference type="SAM" id="SignalP"/>
    </source>
</evidence>
<sequence length="146" mass="14919">MSRRTVTAVAAAAALFALAGPGPRAGAQEPGADGHSAHGDRLVFTVTDSGNGAHDGSYTLRCRPAGGNHPSPQRACAALERAAAGGEDPFKPVAPDAQCTMIHGGPATAHVSGAWRGQTVDARFKRTNGCEIDRWAKLVPALPDVS</sequence>
<keyword evidence="5" id="KW-0722">Serine protease inhibitor</keyword>
<dbReference type="Gene3D" id="3.30.350.10">
    <property type="entry name" value="Subtilisin inhibitor-like"/>
    <property type="match status" value="1"/>
</dbReference>
<evidence type="ECO:0000256" key="1">
    <source>
        <dbReference type="ARBA" id="ARBA00004613"/>
    </source>
</evidence>
<dbReference type="Proteomes" id="UP001214441">
    <property type="component" value="Unassembled WGS sequence"/>
</dbReference>
<evidence type="ECO:0000256" key="3">
    <source>
        <dbReference type="ARBA" id="ARBA00022525"/>
    </source>
</evidence>
<dbReference type="InterPro" id="IPR036819">
    <property type="entry name" value="Subtilisin_inhibitor-like_sf"/>
</dbReference>
<dbReference type="Pfam" id="PF00720">
    <property type="entry name" value="SSI"/>
    <property type="match status" value="1"/>
</dbReference>
<name>A0ABT6ZRS6_9ACTN</name>
<dbReference type="PROSITE" id="PS00999">
    <property type="entry name" value="SSI"/>
    <property type="match status" value="1"/>
</dbReference>
<keyword evidence="4" id="KW-0646">Protease inhibitor</keyword>
<feature type="domain" description="Subtilisin inhibitor" evidence="8">
    <location>
        <begin position="42"/>
        <end position="121"/>
    </location>
</feature>
<evidence type="ECO:0000256" key="2">
    <source>
        <dbReference type="ARBA" id="ARBA00010472"/>
    </source>
</evidence>
<dbReference type="InterPro" id="IPR020054">
    <property type="entry name" value="Prot_inh_SSI_I16_CS"/>
</dbReference>
<reference evidence="9 10" key="1">
    <citation type="submission" date="2023-05" db="EMBL/GenBank/DDBJ databases">
        <title>Streptantibioticus silvisoli sp. nov., acidotolerant actinomycetes 1 from pine litter.</title>
        <authorList>
            <person name="Swiecimska M."/>
            <person name="Golinska P."/>
            <person name="Sangal V."/>
            <person name="Wachnowicz B."/>
            <person name="Goodfellow M."/>
        </authorList>
    </citation>
    <scope>NUCLEOTIDE SEQUENCE [LARGE SCALE GENOMIC DNA]</scope>
    <source>
        <strain evidence="9 10">DSM 42109</strain>
    </source>
</reference>
<dbReference type="RefSeq" id="WP_274044520.1">
    <property type="nucleotide sequence ID" value="NZ_JANCPR020000006.1"/>
</dbReference>
<dbReference type="SUPFAM" id="SSF55399">
    <property type="entry name" value="Subtilisin inhibitor"/>
    <property type="match status" value="1"/>
</dbReference>
<evidence type="ECO:0000256" key="4">
    <source>
        <dbReference type="ARBA" id="ARBA00022690"/>
    </source>
</evidence>